<feature type="transmembrane region" description="Helical" evidence="1">
    <location>
        <begin position="9"/>
        <end position="29"/>
    </location>
</feature>
<sequence>MGQPNQRRMLWGLAATVLFLMIGAGFFSWKKKEVLLTPESSDLVGIWESLERDKKANEYLEVYYDLTFKYNRNPSDVITGEIDDWPKAGKADLNGDLLSLPLRFRFPDGKTVEVKRVFQILRFRNQWVLARPGSGSEVDKGQISAGGLKKRRTIFEQVLDLFRTGE</sequence>
<protein>
    <submittedName>
        <fullName evidence="2">Uncharacterized protein</fullName>
    </submittedName>
</protein>
<evidence type="ECO:0000313" key="3">
    <source>
        <dbReference type="Proteomes" id="UP000557717"/>
    </source>
</evidence>
<keyword evidence="3" id="KW-1185">Reference proteome</keyword>
<accession>A0A840V896</accession>
<keyword evidence="1" id="KW-0472">Membrane</keyword>
<keyword evidence="1" id="KW-0812">Transmembrane</keyword>
<keyword evidence="1" id="KW-1133">Transmembrane helix</keyword>
<gene>
    <name evidence="2" type="ORF">HNR46_004213</name>
</gene>
<proteinExistence type="predicted"/>
<name>A0A840V896_9BACT</name>
<dbReference type="RefSeq" id="WP_184022459.1">
    <property type="nucleotide sequence ID" value="NZ_JACHFD010000050.1"/>
</dbReference>
<organism evidence="2 3">
    <name type="scientific">Haloferula luteola</name>
    <dbReference type="NCBI Taxonomy" id="595692"/>
    <lineage>
        <taxon>Bacteria</taxon>
        <taxon>Pseudomonadati</taxon>
        <taxon>Verrucomicrobiota</taxon>
        <taxon>Verrucomicrobiia</taxon>
        <taxon>Verrucomicrobiales</taxon>
        <taxon>Verrucomicrobiaceae</taxon>
        <taxon>Haloferula</taxon>
    </lineage>
</organism>
<dbReference type="EMBL" id="JACHFD010000050">
    <property type="protein sequence ID" value="MBB5353943.1"/>
    <property type="molecule type" value="Genomic_DNA"/>
</dbReference>
<evidence type="ECO:0000256" key="1">
    <source>
        <dbReference type="SAM" id="Phobius"/>
    </source>
</evidence>
<dbReference type="Proteomes" id="UP000557717">
    <property type="component" value="Unassembled WGS sequence"/>
</dbReference>
<reference evidence="2 3" key="1">
    <citation type="submission" date="2020-08" db="EMBL/GenBank/DDBJ databases">
        <title>Genomic Encyclopedia of Type Strains, Phase IV (KMG-IV): sequencing the most valuable type-strain genomes for metagenomic binning, comparative biology and taxonomic classification.</title>
        <authorList>
            <person name="Goeker M."/>
        </authorList>
    </citation>
    <scope>NUCLEOTIDE SEQUENCE [LARGE SCALE GENOMIC DNA]</scope>
    <source>
        <strain evidence="2 3">YC6886</strain>
    </source>
</reference>
<dbReference type="AlphaFoldDB" id="A0A840V896"/>
<evidence type="ECO:0000313" key="2">
    <source>
        <dbReference type="EMBL" id="MBB5353943.1"/>
    </source>
</evidence>
<comment type="caution">
    <text evidence="2">The sequence shown here is derived from an EMBL/GenBank/DDBJ whole genome shotgun (WGS) entry which is preliminary data.</text>
</comment>